<dbReference type="EMBL" id="CATQJL010000316">
    <property type="protein sequence ID" value="CAJ0608452.1"/>
    <property type="molecule type" value="Genomic_DNA"/>
</dbReference>
<sequence>MLPAPCSSYSNSQRSDINRRVRKAQRDAVVDLVQSTIDTFLSKPCDEPQVLTIRVPDISVTVAELTPDEASLMVNNPYYDKLLEAGENKKRVHAACAAARRFLVEQAVPKNARPPELKKPKKVPSSTPKPDRVDLPSAVWSRRGAGIDMHPSGIGSNESTSMSTVSTATGKSFPQMRFPSRSSSTYGSSTNGESK</sequence>
<evidence type="ECO:0000313" key="2">
    <source>
        <dbReference type="EMBL" id="CAJ0608452.1"/>
    </source>
</evidence>
<organism evidence="2 3">
    <name type="scientific">Cylicocyclus nassatus</name>
    <name type="common">Nematode worm</name>
    <dbReference type="NCBI Taxonomy" id="53992"/>
    <lineage>
        <taxon>Eukaryota</taxon>
        <taxon>Metazoa</taxon>
        <taxon>Ecdysozoa</taxon>
        <taxon>Nematoda</taxon>
        <taxon>Chromadorea</taxon>
        <taxon>Rhabditida</taxon>
        <taxon>Rhabditina</taxon>
        <taxon>Rhabditomorpha</taxon>
        <taxon>Strongyloidea</taxon>
        <taxon>Strongylidae</taxon>
        <taxon>Cylicocyclus</taxon>
    </lineage>
</organism>
<feature type="region of interest" description="Disordered" evidence="1">
    <location>
        <begin position="107"/>
        <end position="195"/>
    </location>
</feature>
<feature type="compositionally biased region" description="Low complexity" evidence="1">
    <location>
        <begin position="180"/>
        <end position="195"/>
    </location>
</feature>
<name>A0AA36MGJ0_CYLNA</name>
<evidence type="ECO:0000313" key="3">
    <source>
        <dbReference type="Proteomes" id="UP001176961"/>
    </source>
</evidence>
<proteinExistence type="predicted"/>
<accession>A0AA36MGJ0</accession>
<dbReference type="AlphaFoldDB" id="A0AA36MGJ0"/>
<comment type="caution">
    <text evidence="2">The sequence shown here is derived from an EMBL/GenBank/DDBJ whole genome shotgun (WGS) entry which is preliminary data.</text>
</comment>
<feature type="compositionally biased region" description="Polar residues" evidence="1">
    <location>
        <begin position="154"/>
        <end position="172"/>
    </location>
</feature>
<dbReference type="Proteomes" id="UP001176961">
    <property type="component" value="Unassembled WGS sequence"/>
</dbReference>
<gene>
    <name evidence="2" type="ORF">CYNAS_LOCUS20435</name>
</gene>
<keyword evidence="3" id="KW-1185">Reference proteome</keyword>
<evidence type="ECO:0000256" key="1">
    <source>
        <dbReference type="SAM" id="MobiDB-lite"/>
    </source>
</evidence>
<reference evidence="2" key="1">
    <citation type="submission" date="2023-07" db="EMBL/GenBank/DDBJ databases">
        <authorList>
            <consortium name="CYATHOMIX"/>
        </authorList>
    </citation>
    <scope>NUCLEOTIDE SEQUENCE</scope>
    <source>
        <strain evidence="2">N/A</strain>
    </source>
</reference>
<protein>
    <submittedName>
        <fullName evidence="2">Uncharacterized protein</fullName>
    </submittedName>
</protein>